<organism evidence="1 2">
    <name type="scientific">Liparis tanakae</name>
    <name type="common">Tanaka's snailfish</name>
    <dbReference type="NCBI Taxonomy" id="230148"/>
    <lineage>
        <taxon>Eukaryota</taxon>
        <taxon>Metazoa</taxon>
        <taxon>Chordata</taxon>
        <taxon>Craniata</taxon>
        <taxon>Vertebrata</taxon>
        <taxon>Euteleostomi</taxon>
        <taxon>Actinopterygii</taxon>
        <taxon>Neopterygii</taxon>
        <taxon>Teleostei</taxon>
        <taxon>Neoteleostei</taxon>
        <taxon>Acanthomorphata</taxon>
        <taxon>Eupercaria</taxon>
        <taxon>Perciformes</taxon>
        <taxon>Cottioidei</taxon>
        <taxon>Cottales</taxon>
        <taxon>Liparidae</taxon>
        <taxon>Liparis</taxon>
    </lineage>
</organism>
<dbReference type="Proteomes" id="UP000314294">
    <property type="component" value="Unassembled WGS sequence"/>
</dbReference>
<keyword evidence="2" id="KW-1185">Reference proteome</keyword>
<comment type="caution">
    <text evidence="1">The sequence shown here is derived from an EMBL/GenBank/DDBJ whole genome shotgun (WGS) entry which is preliminary data.</text>
</comment>
<proteinExistence type="predicted"/>
<reference evidence="1 2" key="1">
    <citation type="submission" date="2019-03" db="EMBL/GenBank/DDBJ databases">
        <title>First draft genome of Liparis tanakae, snailfish: a comprehensive survey of snailfish specific genes.</title>
        <authorList>
            <person name="Kim W."/>
            <person name="Song I."/>
            <person name="Jeong J.-H."/>
            <person name="Kim D."/>
            <person name="Kim S."/>
            <person name="Ryu S."/>
            <person name="Song J.Y."/>
            <person name="Lee S.K."/>
        </authorList>
    </citation>
    <scope>NUCLEOTIDE SEQUENCE [LARGE SCALE GENOMIC DNA]</scope>
    <source>
        <tissue evidence="1">Muscle</tissue>
    </source>
</reference>
<dbReference type="EMBL" id="SRLO01007454">
    <property type="protein sequence ID" value="TNN27985.1"/>
    <property type="molecule type" value="Genomic_DNA"/>
</dbReference>
<evidence type="ECO:0000313" key="2">
    <source>
        <dbReference type="Proteomes" id="UP000314294"/>
    </source>
</evidence>
<evidence type="ECO:0000313" key="1">
    <source>
        <dbReference type="EMBL" id="TNN27985.1"/>
    </source>
</evidence>
<dbReference type="AlphaFoldDB" id="A0A4Z2EGY2"/>
<sequence>MAPLPELRGLRGLIDLRCERPLYALTGVGSGRALVGVHVGLEGVGLEGVGLEGVGLEGVGPAAACEAAPCSSVMPHVMLTDGFPGAAVRSVAAVCFGCSLFIRLCVS</sequence>
<protein>
    <submittedName>
        <fullName evidence="1">Uncharacterized protein</fullName>
    </submittedName>
</protein>
<gene>
    <name evidence="1" type="ORF">EYF80_061868</name>
</gene>
<accession>A0A4Z2EGY2</accession>
<name>A0A4Z2EGY2_9TELE</name>